<keyword evidence="3" id="KW-1185">Reference proteome</keyword>
<dbReference type="Proteomes" id="UP000515908">
    <property type="component" value="Chromosome 02"/>
</dbReference>
<feature type="region of interest" description="Disordered" evidence="1">
    <location>
        <begin position="1"/>
        <end position="155"/>
    </location>
</feature>
<name>A0A7G2C6T4_9TRYP</name>
<feature type="compositionally biased region" description="Basic and acidic residues" evidence="1">
    <location>
        <begin position="30"/>
        <end position="46"/>
    </location>
</feature>
<evidence type="ECO:0000256" key="1">
    <source>
        <dbReference type="SAM" id="MobiDB-lite"/>
    </source>
</evidence>
<proteinExistence type="predicted"/>
<feature type="compositionally biased region" description="Polar residues" evidence="1">
    <location>
        <begin position="1"/>
        <end position="10"/>
    </location>
</feature>
<accession>A0A7G2C6T4</accession>
<organism evidence="2 3">
    <name type="scientific">Angomonas deanei</name>
    <dbReference type="NCBI Taxonomy" id="59799"/>
    <lineage>
        <taxon>Eukaryota</taxon>
        <taxon>Discoba</taxon>
        <taxon>Euglenozoa</taxon>
        <taxon>Kinetoplastea</taxon>
        <taxon>Metakinetoplastina</taxon>
        <taxon>Trypanosomatida</taxon>
        <taxon>Trypanosomatidae</taxon>
        <taxon>Strigomonadinae</taxon>
        <taxon>Angomonas</taxon>
    </lineage>
</organism>
<sequence length="206" mass="22424">MLRGNTSANPLTRHDSPSTNNYENMSDLARAAKEVPQEKQKKDKVAKPPSAPVPAVRRLSDGVKPTPAQNTSEMGDYSDVMMAPISPKSSVRSTKPPAGPRNASHRSNDSRASRTSEEMQDYAPPMATVPSDRPNEGRGRFAGVLPVEHPAPSNDVAINVEDLPLFGMDDPEEEPEEVPNRSFLGLSLASNDSREAAQYRKGQYDI</sequence>
<dbReference type="VEuPathDB" id="TriTrypDB:ADEAN_000110500"/>
<reference evidence="2 3" key="1">
    <citation type="submission" date="2020-08" db="EMBL/GenBank/DDBJ databases">
        <authorList>
            <person name="Newling K."/>
            <person name="Davey J."/>
            <person name="Forrester S."/>
        </authorList>
    </citation>
    <scope>NUCLEOTIDE SEQUENCE [LARGE SCALE GENOMIC DNA]</scope>
    <source>
        <strain evidence="3">Crithidia deanei Carvalho (ATCC PRA-265)</strain>
    </source>
</reference>
<evidence type="ECO:0000313" key="2">
    <source>
        <dbReference type="EMBL" id="CAD2213662.1"/>
    </source>
</evidence>
<dbReference type="EMBL" id="LR877146">
    <property type="protein sequence ID" value="CAD2213662.1"/>
    <property type="molecule type" value="Genomic_DNA"/>
</dbReference>
<gene>
    <name evidence="2" type="ORF">ADEAN_000110500</name>
</gene>
<feature type="compositionally biased region" description="Basic and acidic residues" evidence="1">
    <location>
        <begin position="106"/>
        <end position="117"/>
    </location>
</feature>
<evidence type="ECO:0000313" key="3">
    <source>
        <dbReference type="Proteomes" id="UP000515908"/>
    </source>
</evidence>
<protein>
    <submittedName>
        <fullName evidence="2">Uncharacterized protein</fullName>
    </submittedName>
</protein>
<dbReference type="AlphaFoldDB" id="A0A7G2C6T4"/>